<proteinExistence type="predicted"/>
<accession>A0A6C0AIK0</accession>
<feature type="transmembrane region" description="Helical" evidence="1">
    <location>
        <begin position="32"/>
        <end position="50"/>
    </location>
</feature>
<dbReference type="EMBL" id="MN740626">
    <property type="protein sequence ID" value="QHS79161.1"/>
    <property type="molecule type" value="Genomic_DNA"/>
</dbReference>
<organism evidence="2">
    <name type="scientific">viral metagenome</name>
    <dbReference type="NCBI Taxonomy" id="1070528"/>
    <lineage>
        <taxon>unclassified sequences</taxon>
        <taxon>metagenomes</taxon>
        <taxon>organismal metagenomes</taxon>
    </lineage>
</organism>
<sequence length="59" mass="6913">MTMLSHYGDILAISLFILASIYFYQIEHKTPLEYILFLFSVTGAIADILFTTQFLKRRH</sequence>
<reference evidence="2" key="1">
    <citation type="journal article" date="2020" name="Nature">
        <title>Giant virus diversity and host interactions through global metagenomics.</title>
        <authorList>
            <person name="Schulz F."/>
            <person name="Roux S."/>
            <person name="Paez-Espino D."/>
            <person name="Jungbluth S."/>
            <person name="Walsh D.A."/>
            <person name="Denef V.J."/>
            <person name="McMahon K.D."/>
            <person name="Konstantinidis K.T."/>
            <person name="Eloe-Fadrosh E.A."/>
            <person name="Kyrpides N.C."/>
            <person name="Woyke T."/>
        </authorList>
    </citation>
    <scope>NUCLEOTIDE SEQUENCE</scope>
    <source>
        <strain evidence="2">GVMAG-S-1035118-87</strain>
    </source>
</reference>
<name>A0A6C0AIK0_9ZZZZ</name>
<keyword evidence="1" id="KW-0812">Transmembrane</keyword>
<protein>
    <submittedName>
        <fullName evidence="2">Uncharacterized protein</fullName>
    </submittedName>
</protein>
<keyword evidence="1" id="KW-1133">Transmembrane helix</keyword>
<evidence type="ECO:0000313" key="2">
    <source>
        <dbReference type="EMBL" id="QHS79161.1"/>
    </source>
</evidence>
<feature type="transmembrane region" description="Helical" evidence="1">
    <location>
        <begin position="7"/>
        <end position="26"/>
    </location>
</feature>
<keyword evidence="1" id="KW-0472">Membrane</keyword>
<dbReference type="AlphaFoldDB" id="A0A6C0AIK0"/>
<evidence type="ECO:0000256" key="1">
    <source>
        <dbReference type="SAM" id="Phobius"/>
    </source>
</evidence>